<dbReference type="InterPro" id="IPR002104">
    <property type="entry name" value="Integrase_catalytic"/>
</dbReference>
<dbReference type="InterPro" id="IPR011010">
    <property type="entry name" value="DNA_brk_join_enz"/>
</dbReference>
<dbReference type="GO" id="GO:0003677">
    <property type="term" value="F:DNA binding"/>
    <property type="evidence" value="ECO:0007669"/>
    <property type="project" value="UniProtKB-UniRule"/>
</dbReference>
<proteinExistence type="inferred from homology"/>
<dbReference type="RefSeq" id="WP_106610569.1">
    <property type="nucleotide sequence ID" value="NZ_PYGJ01000028.1"/>
</dbReference>
<comment type="caution">
    <text evidence="8">The sequence shown here is derived from an EMBL/GenBank/DDBJ whole genome shotgun (WGS) entry which is preliminary data.</text>
</comment>
<dbReference type="GO" id="GO:0015074">
    <property type="term" value="P:DNA integration"/>
    <property type="evidence" value="ECO:0007669"/>
    <property type="project" value="UniProtKB-KW"/>
</dbReference>
<dbReference type="InterPro" id="IPR044068">
    <property type="entry name" value="CB"/>
</dbReference>
<protein>
    <submittedName>
        <fullName evidence="8">Site-specific recombinase XerD</fullName>
    </submittedName>
</protein>
<dbReference type="InterPro" id="IPR038488">
    <property type="entry name" value="Integrase_DNA-bd_sf"/>
</dbReference>
<dbReference type="InterPro" id="IPR050808">
    <property type="entry name" value="Phage_Integrase"/>
</dbReference>
<dbReference type="InterPro" id="IPR013762">
    <property type="entry name" value="Integrase-like_cat_sf"/>
</dbReference>
<dbReference type="InterPro" id="IPR025166">
    <property type="entry name" value="Integrase_DNA_bind_dom"/>
</dbReference>
<keyword evidence="2" id="KW-0229">DNA integration</keyword>
<feature type="domain" description="Core-binding (CB)" evidence="7">
    <location>
        <begin position="185"/>
        <end position="265"/>
    </location>
</feature>
<gene>
    <name evidence="8" type="ORF">CLV88_1282</name>
</gene>
<evidence type="ECO:0000256" key="5">
    <source>
        <dbReference type="PROSITE-ProRule" id="PRU01248"/>
    </source>
</evidence>
<dbReference type="AlphaFoldDB" id="A0A2P8EYL9"/>
<dbReference type="Pfam" id="PF13356">
    <property type="entry name" value="Arm-DNA-bind_3"/>
    <property type="match status" value="1"/>
</dbReference>
<evidence type="ECO:0000256" key="4">
    <source>
        <dbReference type="ARBA" id="ARBA00023172"/>
    </source>
</evidence>
<dbReference type="PANTHER" id="PTHR30629">
    <property type="entry name" value="PROPHAGE INTEGRASE"/>
    <property type="match status" value="1"/>
</dbReference>
<accession>A0A2P8EYL9</accession>
<evidence type="ECO:0000256" key="3">
    <source>
        <dbReference type="ARBA" id="ARBA00023125"/>
    </source>
</evidence>
<sequence>MSPRVVPLQQPVSGLGRNEVQKEIERVSREMATVAVEAPANVTDVIAAHSARIQELSQALAKVPAEETAKSIRGKTVAGTPAQIDKLVEPGKYYITKSRQVPNPPAGFFVMVSKTGSKSFYIRLQIKDRETGLTRRKTDMALGRYPATTLTASAQAACDAAVGAARGEDPGVARRERKAAVAGTPTLREALDQYVTWTEREGKRTGKAQRSAILHLVDDRLHATKIGMISRDDIVPALKKMDRDGSPSSARNTASYLSSFLRFVEDKTEWKVGSWLGGYRRPAPVAARERTPSISQVRSIVSKSREAAAPWGNLIEFLALSGVRVGEAAGTRWDELDQNVWIIPSFRMKSGRAHVVPLTAAMSDVLERQRQVLEEKGREGSDFVFTTNGKQAVAGIGTKYYRPISGEFTPHDLRRGLRTALAEAGYDRDLGELILAHARAGVHGVYDRSERLDHRREALEWWAVQVS</sequence>
<reference evidence="8 9" key="1">
    <citation type="submission" date="2018-03" db="EMBL/GenBank/DDBJ databases">
        <title>Genomic Encyclopedia of Archaeal and Bacterial Type Strains, Phase II (KMG-II): from individual species to whole genera.</title>
        <authorList>
            <person name="Goeker M."/>
        </authorList>
    </citation>
    <scope>NUCLEOTIDE SEQUENCE [LARGE SCALE GENOMIC DNA]</scope>
    <source>
        <strain evidence="8 9">DSM 100673</strain>
    </source>
</reference>
<dbReference type="PROSITE" id="PS51900">
    <property type="entry name" value="CB"/>
    <property type="match status" value="1"/>
</dbReference>
<name>A0A2P8EYL9_9RHOB</name>
<dbReference type="PROSITE" id="PS51898">
    <property type="entry name" value="TYR_RECOMBINASE"/>
    <property type="match status" value="1"/>
</dbReference>
<dbReference type="Pfam" id="PF00589">
    <property type="entry name" value="Phage_integrase"/>
    <property type="match status" value="1"/>
</dbReference>
<dbReference type="InterPro" id="IPR010998">
    <property type="entry name" value="Integrase_recombinase_N"/>
</dbReference>
<organism evidence="8 9">
    <name type="scientific">Shimia abyssi</name>
    <dbReference type="NCBI Taxonomy" id="1662395"/>
    <lineage>
        <taxon>Bacteria</taxon>
        <taxon>Pseudomonadati</taxon>
        <taxon>Pseudomonadota</taxon>
        <taxon>Alphaproteobacteria</taxon>
        <taxon>Rhodobacterales</taxon>
        <taxon>Roseobacteraceae</taxon>
    </lineage>
</organism>
<dbReference type="EMBL" id="PYGJ01000028">
    <property type="protein sequence ID" value="PSL14525.1"/>
    <property type="molecule type" value="Genomic_DNA"/>
</dbReference>
<dbReference type="PANTHER" id="PTHR30629:SF2">
    <property type="entry name" value="PROPHAGE INTEGRASE INTS-RELATED"/>
    <property type="match status" value="1"/>
</dbReference>
<keyword evidence="9" id="KW-1185">Reference proteome</keyword>
<dbReference type="SUPFAM" id="SSF56349">
    <property type="entry name" value="DNA breaking-rejoining enzymes"/>
    <property type="match status" value="1"/>
</dbReference>
<comment type="similarity">
    <text evidence="1">Belongs to the 'phage' integrase family.</text>
</comment>
<evidence type="ECO:0000256" key="1">
    <source>
        <dbReference type="ARBA" id="ARBA00008857"/>
    </source>
</evidence>
<feature type="domain" description="Tyr recombinase" evidence="6">
    <location>
        <begin position="287"/>
        <end position="460"/>
    </location>
</feature>
<keyword evidence="3 5" id="KW-0238">DNA-binding</keyword>
<evidence type="ECO:0000256" key="2">
    <source>
        <dbReference type="ARBA" id="ARBA00022908"/>
    </source>
</evidence>
<dbReference type="Proteomes" id="UP000240418">
    <property type="component" value="Unassembled WGS sequence"/>
</dbReference>
<dbReference type="Gene3D" id="3.30.160.390">
    <property type="entry name" value="Integrase, DNA-binding domain"/>
    <property type="match status" value="1"/>
</dbReference>
<dbReference type="CDD" id="cd00801">
    <property type="entry name" value="INT_P4_C"/>
    <property type="match status" value="1"/>
</dbReference>
<evidence type="ECO:0000259" key="7">
    <source>
        <dbReference type="PROSITE" id="PS51900"/>
    </source>
</evidence>
<evidence type="ECO:0000313" key="9">
    <source>
        <dbReference type="Proteomes" id="UP000240418"/>
    </source>
</evidence>
<evidence type="ECO:0000259" key="6">
    <source>
        <dbReference type="PROSITE" id="PS51898"/>
    </source>
</evidence>
<evidence type="ECO:0000313" key="8">
    <source>
        <dbReference type="EMBL" id="PSL14525.1"/>
    </source>
</evidence>
<keyword evidence="4" id="KW-0233">DNA recombination</keyword>
<dbReference type="GO" id="GO:0006310">
    <property type="term" value="P:DNA recombination"/>
    <property type="evidence" value="ECO:0007669"/>
    <property type="project" value="UniProtKB-KW"/>
</dbReference>
<dbReference type="OrthoDB" id="7615137at2"/>
<dbReference type="Gene3D" id="1.10.443.10">
    <property type="entry name" value="Intergrase catalytic core"/>
    <property type="match status" value="1"/>
</dbReference>
<dbReference type="Gene3D" id="1.10.150.130">
    <property type="match status" value="1"/>
</dbReference>